<organism evidence="7 8">
    <name type="scientific">Dictyostelium discoideum</name>
    <name type="common">Social amoeba</name>
    <dbReference type="NCBI Taxonomy" id="44689"/>
    <lineage>
        <taxon>Eukaryota</taxon>
        <taxon>Amoebozoa</taxon>
        <taxon>Evosea</taxon>
        <taxon>Eumycetozoa</taxon>
        <taxon>Dictyostelia</taxon>
        <taxon>Dictyosteliales</taxon>
        <taxon>Dictyosteliaceae</taxon>
        <taxon>Dictyostelium</taxon>
    </lineage>
</organism>
<dbReference type="EMBL" id="AAFI02000042">
    <property type="protein sequence ID" value="EAL66653.1"/>
    <property type="molecule type" value="Genomic_DNA"/>
</dbReference>
<protein>
    <recommendedName>
        <fullName evidence="6">F-box domain-containing protein</fullName>
    </recommendedName>
</protein>
<dbReference type="PANTHER" id="PTHR10869">
    <property type="entry name" value="PROLYL 4-HYDROXYLASE ALPHA SUBUNIT"/>
    <property type="match status" value="1"/>
</dbReference>
<dbReference type="FunFam" id="1.20.1280.50:FF:000158">
    <property type="entry name" value="Uncharacterized protein"/>
    <property type="match status" value="1"/>
</dbReference>
<comment type="cofactor">
    <cofactor evidence="1">
        <name>L-ascorbate</name>
        <dbReference type="ChEBI" id="CHEBI:38290"/>
    </cofactor>
</comment>
<evidence type="ECO:0000259" key="6">
    <source>
        <dbReference type="PROSITE" id="PS50181"/>
    </source>
</evidence>
<dbReference type="SUPFAM" id="SSF53067">
    <property type="entry name" value="Actin-like ATPase domain"/>
    <property type="match status" value="1"/>
</dbReference>
<accession>Q54TF2</accession>
<dbReference type="Gene3D" id="3.90.640.10">
    <property type="entry name" value="Actin, Chain A, domain 4"/>
    <property type="match status" value="1"/>
</dbReference>
<evidence type="ECO:0000313" key="7">
    <source>
        <dbReference type="EMBL" id="EAL66653.1"/>
    </source>
</evidence>
<dbReference type="dictyBase" id="DDB_G0281783"/>
<dbReference type="InterPro" id="IPR006620">
    <property type="entry name" value="Pro_4_hyd_alph"/>
</dbReference>
<name>Q54TF2_DICDI</name>
<dbReference type="AlphaFoldDB" id="Q54TF2"/>
<dbReference type="PaxDb" id="44689-DDB0204670"/>
<keyword evidence="5" id="KW-0408">Iron</keyword>
<keyword evidence="4" id="KW-0560">Oxidoreductase</keyword>
<dbReference type="Gene3D" id="3.30.420.40">
    <property type="match status" value="2"/>
</dbReference>
<reference evidence="7 8" key="1">
    <citation type="journal article" date="2005" name="Nature">
        <title>The genome of the social amoeba Dictyostelium discoideum.</title>
        <authorList>
            <consortium name="The Dictyostelium discoideum Sequencing Consortium"/>
            <person name="Eichinger L."/>
            <person name="Pachebat J.A."/>
            <person name="Glockner G."/>
            <person name="Rajandream M.A."/>
            <person name="Sucgang R."/>
            <person name="Berriman M."/>
            <person name="Song J."/>
            <person name="Olsen R."/>
            <person name="Szafranski K."/>
            <person name="Xu Q."/>
            <person name="Tunggal B."/>
            <person name="Kummerfeld S."/>
            <person name="Madera M."/>
            <person name="Konfortov B.A."/>
            <person name="Rivero F."/>
            <person name="Bankier A.T."/>
            <person name="Lehmann R."/>
            <person name="Hamlin N."/>
            <person name="Davies R."/>
            <person name="Gaudet P."/>
            <person name="Fey P."/>
            <person name="Pilcher K."/>
            <person name="Chen G."/>
            <person name="Saunders D."/>
            <person name="Sodergren E."/>
            <person name="Davis P."/>
            <person name="Kerhornou A."/>
            <person name="Nie X."/>
            <person name="Hall N."/>
            <person name="Anjard C."/>
            <person name="Hemphill L."/>
            <person name="Bason N."/>
            <person name="Farbrother P."/>
            <person name="Desany B."/>
            <person name="Just E."/>
            <person name="Morio T."/>
            <person name="Rost R."/>
            <person name="Churcher C."/>
            <person name="Cooper J."/>
            <person name="Haydock S."/>
            <person name="van Driessche N."/>
            <person name="Cronin A."/>
            <person name="Goodhead I."/>
            <person name="Muzny D."/>
            <person name="Mourier T."/>
            <person name="Pain A."/>
            <person name="Lu M."/>
            <person name="Harper D."/>
            <person name="Lindsay R."/>
            <person name="Hauser H."/>
            <person name="James K."/>
            <person name="Quiles M."/>
            <person name="Madan Babu M."/>
            <person name="Saito T."/>
            <person name="Buchrieser C."/>
            <person name="Wardroper A."/>
            <person name="Felder M."/>
            <person name="Thangavelu M."/>
            <person name="Johnson D."/>
            <person name="Knights A."/>
            <person name="Loulseged H."/>
            <person name="Mungall K."/>
            <person name="Oliver K."/>
            <person name="Price C."/>
            <person name="Quail M.A."/>
            <person name="Urushihara H."/>
            <person name="Hernandez J."/>
            <person name="Rabbinowitsch E."/>
            <person name="Steffen D."/>
            <person name="Sanders M."/>
            <person name="Ma J."/>
            <person name="Kohara Y."/>
            <person name="Sharp S."/>
            <person name="Simmonds M."/>
            <person name="Spiegler S."/>
            <person name="Tivey A."/>
            <person name="Sugano S."/>
            <person name="White B."/>
            <person name="Walker D."/>
            <person name="Woodward J."/>
            <person name="Winckler T."/>
            <person name="Tanaka Y."/>
            <person name="Shaulsky G."/>
            <person name="Schleicher M."/>
            <person name="Weinstock G."/>
            <person name="Rosenthal A."/>
            <person name="Cox E.C."/>
            <person name="Chisholm R.L."/>
            <person name="Gibbs R."/>
            <person name="Loomis W.F."/>
            <person name="Platzer M."/>
            <person name="Kay R.R."/>
            <person name="Williams J."/>
            <person name="Dear P.H."/>
            <person name="Noegel A.A."/>
            <person name="Barrell B."/>
            <person name="Kuspa A."/>
        </authorList>
    </citation>
    <scope>NUCLEOTIDE SEQUENCE [LARGE SCALE GENOMIC DNA]</scope>
    <source>
        <strain evidence="7 8">AX4</strain>
    </source>
</reference>
<evidence type="ECO:0000256" key="4">
    <source>
        <dbReference type="ARBA" id="ARBA00023002"/>
    </source>
</evidence>
<dbReference type="InterPro" id="IPR001810">
    <property type="entry name" value="F-box_dom"/>
</dbReference>
<dbReference type="FunCoup" id="Q54TF2">
    <property type="interactions" value="33"/>
</dbReference>
<evidence type="ECO:0000256" key="1">
    <source>
        <dbReference type="ARBA" id="ARBA00001961"/>
    </source>
</evidence>
<dbReference type="Pfam" id="PF13640">
    <property type="entry name" value="2OG-FeII_Oxy_3"/>
    <property type="match status" value="1"/>
</dbReference>
<dbReference type="KEGG" id="ddi:DDB_G0281783"/>
<keyword evidence="3" id="KW-0223">Dioxygenase</keyword>
<proteinExistence type="predicted"/>
<dbReference type="RefSeq" id="XP_640639.1">
    <property type="nucleotide sequence ID" value="XM_635547.1"/>
</dbReference>
<dbReference type="SUPFAM" id="SSF81383">
    <property type="entry name" value="F-box domain"/>
    <property type="match status" value="1"/>
</dbReference>
<sequence length="781" mass="89109">MAEEGATTTCPENRVITGSDLLSFNENITNENFKPELLKRTDLKLSTSNGFKVTNVLTKEECLHFIEESERKGYVSIEKEFPTGYRNNLRYLGKSDKLSDILWERLEAIFRESDLEGVRPYGFDQKGVWIPIGIDNCFTFSKYLPGSRFKAHYDAVFADNPDRRSIYTIQIYLNDGFKGGNTNFFTSENPLLLDKHVLEDTVVPESGSAIIFNHDTLHDGGEVLEGVKYIVRVDMMFLRIDKNLDEEISAQEKAEMELAKTTFFKADSKEKDEKDLESAISLYVKAQMLLTGYPSIDAITQKIKNMNISVTSPLRKKPLVTLSTIPEVQLFDILVLLKPIDLGRLRVTSKYFATIVAKDSLWRRIYIRDFSMEAFNFEKNYVLNFKVNSIHESIVKSSKSKPTKMDVKRWMLTYQNIHTFYKKNQIVILDIGSERVKLCSSSEPINYAFSFVQRVGKRQEYQPHYVMSSMDRYKWVVGPDTTTSDLYFGVRNGRFLENEPLKELIKYSVQRVLKRIRINAPIVLIVNPLNYAGSDGGNYLSKIRRYLPNELVLYKNGGLLALQSHGLKSGLVLMFGSQTTVLAAFQDGQQIDAINLSMIGQDIIDEANSIAAMAGENSECHKDLYTKSYSYQDSSYSTTKGGLSLKPTWYQMVRVSLDFENEQRNTPTSKQFITKIPEIYFNPQLSEKNKASENIIVTLTNFVNQMGNRPAFKNNLDDLSKLVITGGFSCIPGLAERIKKELEPKNINQIYFSDTPYCDQIKGAKIDINLTESLHDGYQKV</sequence>
<dbReference type="Proteomes" id="UP000002195">
    <property type="component" value="Unassembled WGS sequence"/>
</dbReference>
<evidence type="ECO:0000313" key="8">
    <source>
        <dbReference type="Proteomes" id="UP000002195"/>
    </source>
</evidence>
<feature type="domain" description="F-box" evidence="6">
    <location>
        <begin position="319"/>
        <end position="365"/>
    </location>
</feature>
<dbReference type="Gene3D" id="1.20.1280.50">
    <property type="match status" value="1"/>
</dbReference>
<dbReference type="STRING" id="44689.Q54TF2"/>
<evidence type="ECO:0000256" key="5">
    <source>
        <dbReference type="ARBA" id="ARBA00023004"/>
    </source>
</evidence>
<dbReference type="PROSITE" id="PS50181">
    <property type="entry name" value="FBOX"/>
    <property type="match status" value="1"/>
</dbReference>
<dbReference type="GO" id="GO:0004656">
    <property type="term" value="F:procollagen-proline 4-dioxygenase activity"/>
    <property type="evidence" value="ECO:0000318"/>
    <property type="project" value="GO_Central"/>
</dbReference>
<comment type="caution">
    <text evidence="7">The sequence shown here is derived from an EMBL/GenBank/DDBJ whole genome shotgun (WGS) entry which is preliminary data.</text>
</comment>
<dbReference type="InterPro" id="IPR043129">
    <property type="entry name" value="ATPase_NBD"/>
</dbReference>
<gene>
    <name evidence="7" type="ORF">DDB_G0281783</name>
</gene>
<keyword evidence="2" id="KW-0479">Metal-binding</keyword>
<dbReference type="GO" id="GO:0005506">
    <property type="term" value="F:iron ion binding"/>
    <property type="evidence" value="ECO:0007669"/>
    <property type="project" value="InterPro"/>
</dbReference>
<dbReference type="SMR" id="Q54TF2"/>
<evidence type="ECO:0000256" key="3">
    <source>
        <dbReference type="ARBA" id="ARBA00022964"/>
    </source>
</evidence>
<dbReference type="HOGENOM" id="CLU_358810_0_0_1"/>
<dbReference type="PANTHER" id="PTHR10869:SF211">
    <property type="entry name" value="F-BOX DOMAIN-CONTAINING PROTEIN"/>
    <property type="match status" value="1"/>
</dbReference>
<dbReference type="InterPro" id="IPR044862">
    <property type="entry name" value="Pro_4_hyd_alph_FE2OG_OXY"/>
</dbReference>
<dbReference type="SMART" id="SM00702">
    <property type="entry name" value="P4Hc"/>
    <property type="match status" value="1"/>
</dbReference>
<keyword evidence="8" id="KW-1185">Reference proteome</keyword>
<dbReference type="VEuPathDB" id="AmoebaDB:DDB_G0281783"/>
<dbReference type="InterPro" id="IPR045054">
    <property type="entry name" value="P4HA-like"/>
</dbReference>
<dbReference type="OMA" id="PHYVMSS"/>
<dbReference type="Gene3D" id="2.60.120.620">
    <property type="entry name" value="q2cbj1_9rhob like domain"/>
    <property type="match status" value="1"/>
</dbReference>
<dbReference type="InterPro" id="IPR036047">
    <property type="entry name" value="F-box-like_dom_sf"/>
</dbReference>
<dbReference type="InParanoid" id="Q54TF2"/>
<dbReference type="GeneID" id="8623250"/>
<dbReference type="GO" id="GO:0005783">
    <property type="term" value="C:endoplasmic reticulum"/>
    <property type="evidence" value="ECO:0000318"/>
    <property type="project" value="GO_Central"/>
</dbReference>
<dbReference type="GO" id="GO:0031418">
    <property type="term" value="F:L-ascorbic acid binding"/>
    <property type="evidence" value="ECO:0007669"/>
    <property type="project" value="InterPro"/>
</dbReference>
<dbReference type="Pfam" id="PF12937">
    <property type="entry name" value="F-box-like"/>
    <property type="match status" value="1"/>
</dbReference>
<evidence type="ECO:0000256" key="2">
    <source>
        <dbReference type="ARBA" id="ARBA00022723"/>
    </source>
</evidence>